<dbReference type="Gene3D" id="2.20.100.10">
    <property type="entry name" value="Thrombospondin type-1 (TSP1) repeat"/>
    <property type="match status" value="1"/>
</dbReference>
<feature type="compositionally biased region" description="Low complexity" evidence="1">
    <location>
        <begin position="1500"/>
        <end position="1511"/>
    </location>
</feature>
<accession>U6LG07</accession>
<keyword evidence="2" id="KW-0472">Membrane</keyword>
<dbReference type="Proteomes" id="UP000030750">
    <property type="component" value="Unassembled WGS sequence"/>
</dbReference>
<dbReference type="EMBL" id="HG710471">
    <property type="protein sequence ID" value="CDJ46730.1"/>
    <property type="molecule type" value="Genomic_DNA"/>
</dbReference>
<feature type="region of interest" description="Disordered" evidence="1">
    <location>
        <begin position="1239"/>
        <end position="1261"/>
    </location>
</feature>
<feature type="region of interest" description="Disordered" evidence="1">
    <location>
        <begin position="969"/>
        <end position="992"/>
    </location>
</feature>
<feature type="region of interest" description="Disordered" evidence="1">
    <location>
        <begin position="1428"/>
        <end position="1522"/>
    </location>
</feature>
<organism evidence="3 4">
    <name type="scientific">Eimeria brunetti</name>
    <dbReference type="NCBI Taxonomy" id="51314"/>
    <lineage>
        <taxon>Eukaryota</taxon>
        <taxon>Sar</taxon>
        <taxon>Alveolata</taxon>
        <taxon>Apicomplexa</taxon>
        <taxon>Conoidasida</taxon>
        <taxon>Coccidia</taxon>
        <taxon>Eucoccidiorida</taxon>
        <taxon>Eimeriorina</taxon>
        <taxon>Eimeriidae</taxon>
        <taxon>Eimeria</taxon>
    </lineage>
</organism>
<reference evidence="3" key="1">
    <citation type="submission" date="2013-10" db="EMBL/GenBank/DDBJ databases">
        <title>Genomic analysis of the causative agents of coccidiosis in chickens.</title>
        <authorList>
            <person name="Reid A.J."/>
            <person name="Blake D."/>
            <person name="Billington K."/>
            <person name="Browne H."/>
            <person name="Dunn M."/>
            <person name="Hung S."/>
            <person name="Kawahara F."/>
            <person name="Miranda-Saavedra D."/>
            <person name="Mourier T."/>
            <person name="Nagra H."/>
            <person name="Otto T.D."/>
            <person name="Rawlings N."/>
            <person name="Sanchez A."/>
            <person name="Sanders M."/>
            <person name="Subramaniam C."/>
            <person name="Tay Y."/>
            <person name="Dear P."/>
            <person name="Doerig C."/>
            <person name="Gruber A."/>
            <person name="Parkinson J."/>
            <person name="Shirley M."/>
            <person name="Wan K.L."/>
            <person name="Berriman M."/>
            <person name="Tomley F."/>
            <person name="Pain A."/>
        </authorList>
    </citation>
    <scope>NUCLEOTIDE SEQUENCE [LARGE SCALE GENOMIC DNA]</scope>
    <source>
        <strain evidence="3">Houghton</strain>
    </source>
</reference>
<feature type="compositionally biased region" description="Pro residues" evidence="1">
    <location>
        <begin position="1512"/>
        <end position="1522"/>
    </location>
</feature>
<reference evidence="3" key="2">
    <citation type="submission" date="2013-10" db="EMBL/GenBank/DDBJ databases">
        <authorList>
            <person name="Aslett M."/>
        </authorList>
    </citation>
    <scope>NUCLEOTIDE SEQUENCE [LARGE SCALE GENOMIC DNA]</scope>
    <source>
        <strain evidence="3">Houghton</strain>
    </source>
</reference>
<feature type="transmembrane region" description="Helical" evidence="2">
    <location>
        <begin position="1291"/>
        <end position="1321"/>
    </location>
</feature>
<name>U6LG07_9EIME</name>
<dbReference type="PROSITE" id="PS50092">
    <property type="entry name" value="TSP1"/>
    <property type="match status" value="1"/>
</dbReference>
<keyword evidence="2" id="KW-1133">Transmembrane helix</keyword>
<gene>
    <name evidence="3" type="ORF">EBH_0030240</name>
</gene>
<keyword evidence="2" id="KW-0812">Transmembrane</keyword>
<evidence type="ECO:0000313" key="4">
    <source>
        <dbReference type="Proteomes" id="UP000030750"/>
    </source>
</evidence>
<feature type="region of interest" description="Disordered" evidence="1">
    <location>
        <begin position="1109"/>
        <end position="1182"/>
    </location>
</feature>
<evidence type="ECO:0000256" key="1">
    <source>
        <dbReference type="SAM" id="MobiDB-lite"/>
    </source>
</evidence>
<feature type="compositionally biased region" description="Low complexity" evidence="1">
    <location>
        <begin position="1478"/>
        <end position="1492"/>
    </location>
</feature>
<keyword evidence="4" id="KW-1185">Reference proteome</keyword>
<dbReference type="InterPro" id="IPR036383">
    <property type="entry name" value="TSP1_rpt_sf"/>
</dbReference>
<feature type="compositionally biased region" description="Polar residues" evidence="1">
    <location>
        <begin position="1161"/>
        <end position="1174"/>
    </location>
</feature>
<evidence type="ECO:0008006" key="5">
    <source>
        <dbReference type="Google" id="ProtNLM"/>
    </source>
</evidence>
<dbReference type="OrthoDB" id="346217at2759"/>
<dbReference type="InterPro" id="IPR000884">
    <property type="entry name" value="TSP1_rpt"/>
</dbReference>
<proteinExistence type="predicted"/>
<protein>
    <recommendedName>
        <fullName evidence="5">Thrombospondin type 1 domain-containing protein</fullName>
    </recommendedName>
</protein>
<dbReference type="VEuPathDB" id="ToxoDB:EBH_0030240"/>
<sequence>MVQILIHQEILEGVCSKDAACGKQRSARWKLSLSSNFLNYVRHRVFSSFFYFGIASNVQHMPIMGFGRSRSGRPVRRHEVSYMNLIVTAVVILACACKAVTGLAIDGDQAGESRGEPASGGTALLFAEPLHGDDITFVEARLKAAFSAGTPPSQMAVVAAEAASLVSWSECSRFCNGGSQTADSEQALKLAVEGLRRVLSSSGEWSDSYVQEVGNLVDQFTMDGGPAARQAKTRPCNTFKCPFEVPTDLKTANLHIAREPAVVASFGVIPQVEFTETCKDRLMLDQIDHTVWTARRNEHLRYRRMQERAGEVPGWEATVFAPEQLSLYSCVALCRLHHRCNALIYTKDIDAMQTEEGATASDGPKGGALNALENAVAIAGSVVNRLDENLAKLSAPVAETPSEPQNGNPVCTLYTGVKVSLVSDCGIEPTQTAENGTLTLLVMNLDIDFNDIARVMRASMAQQLSTMNNVLRDANTLLARTNIRNLKGSSVQQRAEWLTARVTKASHRAQLASHIFPQAVRVIEAAAVDATKALRSLQSQGESAAHAQGFGSGEDMNPVRPADDERQALYSSVPLSTSCSVFSGVELLNRGCVQLPALQTHSTMLASTSSVDATEGQQAPEEPSSMTWQNCQEVLKDVAKHLDNYRTAISRIKVSGSEATDAAKEAERLLPLVLGLSPEQTAKLSLPDISDRLQAETGLMNQDFAKFLDEKNALELRREVVTRLGEEAGTILAVFDTARHVCEIRAVFEPRYAESGSTLGAQFPSACASFSPFSLMFLLSESSGSGRTDPGAGGPNNNVGMCEDISCTYSPWTSWSPCDDSYQLENEKDGGIRSAAEVESDGAGHSEPAMWQLRVKERLARPKVALQCDNFLEARLCKDRATAATEASGLMDGFTAAISKSISSWCIYSPYSEWSECEPKCVSGDTAGLTAYQTRTRTVHQYPVPGLASRCDTASLEMQRTCGAVPKCSNRDAEEDGVDDAPGGRVRKEGYRGNYTAPSAIHVHSQTSMLNAEAPASGRVPLNALVRRVLQSRTARKSGPEYYEAQNVRYDDSYTAPREALGRSFVAEADFTDSPTSEEIVGQHLVDSAVAERTEGEPEATAEDFIVSEGEGSQEPDGDLPPVVTADTEDANKLNIPHEGSVVEPLIENDETENLTVEGDTGSTPPAENESTPDPSAMAQPQEDQVTIPYDSPFIEDTAAQKPVGDGTVLAPIVEENDHESPVVAQEHDEPLTIPYDTPLSDNDPDSFPGTSNNAPGAMEEVPAYGEPTVEGVVEPTEHPAEGNATDTESFFLGLSFFSFVGCCLFGALASAVLVLITVVCSRRIRSWLGYDWSGATEEERMALLKKQANPRGLASAAPLINPDGIQVMSPDGAPLLASRCLNHSGGQYVTHDGSQIYVTVGGNFVNSWGEPIHANELPRELLAKVDKAKPSEPVRSRPLPGTIRAQGQTNGKPSSGVPPTKELCTPQQAAKTQGKRVPLVGPPKKIGPVPKQVAEARRSSAASRVKAKGPGLPPPKAPGRG</sequence>
<evidence type="ECO:0000313" key="3">
    <source>
        <dbReference type="EMBL" id="CDJ46730.1"/>
    </source>
</evidence>
<evidence type="ECO:0000256" key="2">
    <source>
        <dbReference type="SAM" id="Phobius"/>
    </source>
</evidence>